<evidence type="ECO:0000313" key="1">
    <source>
        <dbReference type="EMBL" id="SJZ30208.1"/>
    </source>
</evidence>
<dbReference type="RefSeq" id="WP_078932333.1">
    <property type="nucleotide sequence ID" value="NZ_FUWG01000003.1"/>
</dbReference>
<dbReference type="STRING" id="261392.SAMN02745149_00405"/>
<gene>
    <name evidence="1" type="ORF">SAMN02745149_00405</name>
</gene>
<sequence>MGTWTANYVIYENHVNKHIGIHKNGCSQIEKNGGTGIGKYIGFASKNDAYEYAKNIDLPKNFCKFCIKNDKD</sequence>
<keyword evidence="2" id="KW-1185">Reference proteome</keyword>
<accession>A0A1T4JJA5</accession>
<dbReference type="GeneID" id="78315725"/>
<dbReference type="Proteomes" id="UP000190423">
    <property type="component" value="Unassembled WGS sequence"/>
</dbReference>
<dbReference type="AlphaFoldDB" id="A0A1T4JJA5"/>
<name>A0A1T4JJA5_TREPO</name>
<proteinExistence type="predicted"/>
<evidence type="ECO:0000313" key="2">
    <source>
        <dbReference type="Proteomes" id="UP000190423"/>
    </source>
</evidence>
<protein>
    <submittedName>
        <fullName evidence="1">Uncharacterized protein</fullName>
    </submittedName>
</protein>
<reference evidence="1 2" key="1">
    <citation type="submission" date="2017-02" db="EMBL/GenBank/DDBJ databases">
        <authorList>
            <person name="Peterson S.W."/>
        </authorList>
    </citation>
    <scope>NUCLEOTIDE SEQUENCE [LARGE SCALE GENOMIC DNA]</scope>
    <source>
        <strain evidence="1 2">ATCC BAA-908</strain>
    </source>
</reference>
<organism evidence="1 2">
    <name type="scientific">Treponema porcinum</name>
    <dbReference type="NCBI Taxonomy" id="261392"/>
    <lineage>
        <taxon>Bacteria</taxon>
        <taxon>Pseudomonadati</taxon>
        <taxon>Spirochaetota</taxon>
        <taxon>Spirochaetia</taxon>
        <taxon>Spirochaetales</taxon>
        <taxon>Treponemataceae</taxon>
        <taxon>Treponema</taxon>
    </lineage>
</organism>
<dbReference type="EMBL" id="FUWG01000003">
    <property type="protein sequence ID" value="SJZ30208.1"/>
    <property type="molecule type" value="Genomic_DNA"/>
</dbReference>